<dbReference type="InterPro" id="IPR004113">
    <property type="entry name" value="FAD-bd_oxidored_4_C"/>
</dbReference>
<feature type="domain" description="FAD-binding oxidoreductase/transferase type 4 C-terminal" evidence="6">
    <location>
        <begin position="9"/>
        <end position="101"/>
    </location>
</feature>
<keyword evidence="5" id="KW-0560">Oxidoreductase</keyword>
<dbReference type="AlphaFoldDB" id="A0A0F9Y6Q1"/>
<dbReference type="Gene3D" id="1.10.45.10">
    <property type="entry name" value="Vanillyl-alcohol Oxidase, Chain A, domain 4"/>
    <property type="match status" value="1"/>
</dbReference>
<dbReference type="FunFam" id="1.10.45.10:FF:000001">
    <property type="entry name" value="D-lactate dehydrogenase mitochondrial"/>
    <property type="match status" value="1"/>
</dbReference>
<keyword evidence="4" id="KW-0274">FAD</keyword>
<evidence type="ECO:0000256" key="5">
    <source>
        <dbReference type="ARBA" id="ARBA00023002"/>
    </source>
</evidence>
<name>A0A0F9Y6Q1_9ZZZZ</name>
<organism evidence="7">
    <name type="scientific">marine sediment metagenome</name>
    <dbReference type="NCBI Taxonomy" id="412755"/>
    <lineage>
        <taxon>unclassified sequences</taxon>
        <taxon>metagenomes</taxon>
        <taxon>ecological metagenomes</taxon>
    </lineage>
</organism>
<proteinExistence type="inferred from homology"/>
<evidence type="ECO:0000256" key="1">
    <source>
        <dbReference type="ARBA" id="ARBA00001974"/>
    </source>
</evidence>
<comment type="cofactor">
    <cofactor evidence="1">
        <name>FAD</name>
        <dbReference type="ChEBI" id="CHEBI:57692"/>
    </cofactor>
</comment>
<evidence type="ECO:0000259" key="6">
    <source>
        <dbReference type="Pfam" id="PF02913"/>
    </source>
</evidence>
<dbReference type="Gene3D" id="3.30.70.2740">
    <property type="match status" value="1"/>
</dbReference>
<dbReference type="PANTHER" id="PTHR43716:SF1">
    <property type="entry name" value="D-2-HYDROXYGLUTARATE DEHYDROGENASE, MITOCHONDRIAL"/>
    <property type="match status" value="1"/>
</dbReference>
<dbReference type="InterPro" id="IPR016171">
    <property type="entry name" value="Vanillyl_alc_oxidase_C-sub2"/>
</dbReference>
<dbReference type="GO" id="GO:0050660">
    <property type="term" value="F:flavin adenine dinucleotide binding"/>
    <property type="evidence" value="ECO:0007669"/>
    <property type="project" value="InterPro"/>
</dbReference>
<dbReference type="Pfam" id="PF02913">
    <property type="entry name" value="FAD-oxidase_C"/>
    <property type="match status" value="1"/>
</dbReference>
<dbReference type="EMBL" id="LAZR01000012">
    <property type="protein sequence ID" value="KKO07627.1"/>
    <property type="molecule type" value="Genomic_DNA"/>
</dbReference>
<sequence>MLTQRWPDIRIVNFGHIGDCNLHLTVDGQSLAEDTAETRHAIEAEVYRLVGDYSGSISAEHGIGLLKRDFLHHSVHPEALDVMRSLKHTLDPNGILNPGKLFG</sequence>
<dbReference type="PANTHER" id="PTHR43716">
    <property type="entry name" value="D-2-HYDROXYGLUTARATE DEHYDROGENASE, MITOCHONDRIAL"/>
    <property type="match status" value="1"/>
</dbReference>
<comment type="caution">
    <text evidence="7">The sequence shown here is derived from an EMBL/GenBank/DDBJ whole genome shotgun (WGS) entry which is preliminary data.</text>
</comment>
<keyword evidence="3" id="KW-0285">Flavoprotein</keyword>
<dbReference type="InterPro" id="IPR016164">
    <property type="entry name" value="FAD-linked_Oxase-like_C"/>
</dbReference>
<dbReference type="SUPFAM" id="SSF55103">
    <property type="entry name" value="FAD-linked oxidases, C-terminal domain"/>
    <property type="match status" value="1"/>
</dbReference>
<evidence type="ECO:0000256" key="2">
    <source>
        <dbReference type="ARBA" id="ARBA00008000"/>
    </source>
</evidence>
<gene>
    <name evidence="7" type="ORF">LCGC14_0055830</name>
</gene>
<reference evidence="7" key="1">
    <citation type="journal article" date="2015" name="Nature">
        <title>Complex archaea that bridge the gap between prokaryotes and eukaryotes.</title>
        <authorList>
            <person name="Spang A."/>
            <person name="Saw J.H."/>
            <person name="Jorgensen S.L."/>
            <person name="Zaremba-Niedzwiedzka K."/>
            <person name="Martijn J."/>
            <person name="Lind A.E."/>
            <person name="van Eijk R."/>
            <person name="Schleper C."/>
            <person name="Guy L."/>
            <person name="Ettema T.J."/>
        </authorList>
    </citation>
    <scope>NUCLEOTIDE SEQUENCE</scope>
</reference>
<evidence type="ECO:0000256" key="3">
    <source>
        <dbReference type="ARBA" id="ARBA00022630"/>
    </source>
</evidence>
<dbReference type="GO" id="GO:0016491">
    <property type="term" value="F:oxidoreductase activity"/>
    <property type="evidence" value="ECO:0007669"/>
    <property type="project" value="UniProtKB-KW"/>
</dbReference>
<accession>A0A0F9Y6Q1</accession>
<evidence type="ECO:0000256" key="4">
    <source>
        <dbReference type="ARBA" id="ARBA00022827"/>
    </source>
</evidence>
<dbReference type="InterPro" id="IPR051264">
    <property type="entry name" value="FAD-oxidored/transferase_4"/>
</dbReference>
<comment type="similarity">
    <text evidence="2">Belongs to the FAD-binding oxidoreductase/transferase type 4 family.</text>
</comment>
<evidence type="ECO:0000313" key="7">
    <source>
        <dbReference type="EMBL" id="KKO07627.1"/>
    </source>
</evidence>
<protein>
    <recommendedName>
        <fullName evidence="6">FAD-binding oxidoreductase/transferase type 4 C-terminal domain-containing protein</fullName>
    </recommendedName>
</protein>
<dbReference type="GO" id="GO:0022904">
    <property type="term" value="P:respiratory electron transport chain"/>
    <property type="evidence" value="ECO:0007669"/>
    <property type="project" value="TreeGrafter"/>
</dbReference>